<dbReference type="Pfam" id="PF06733">
    <property type="entry name" value="DEAD_2"/>
    <property type="match status" value="1"/>
</dbReference>
<evidence type="ECO:0000256" key="23">
    <source>
        <dbReference type="SAM" id="Phobius"/>
    </source>
</evidence>
<feature type="region of interest" description="Disordered" evidence="22">
    <location>
        <begin position="138"/>
        <end position="204"/>
    </location>
</feature>
<dbReference type="InterPro" id="IPR006555">
    <property type="entry name" value="ATP-dep_Helicase_C"/>
</dbReference>
<dbReference type="InterPro" id="IPR013020">
    <property type="entry name" value="Rad3/Chl1-like"/>
</dbReference>
<dbReference type="GO" id="GO:0046872">
    <property type="term" value="F:metal ion binding"/>
    <property type="evidence" value="ECO:0007669"/>
    <property type="project" value="UniProtKB-KW"/>
</dbReference>
<comment type="similarity">
    <text evidence="3">Belongs to the DEAD box helicase family. DEAH subfamily. DDX11/CHL1 sub-subfamily.</text>
</comment>
<gene>
    <name evidence="25" type="ORF">BC936DRAFT_141005</name>
</gene>
<dbReference type="GO" id="GO:0003677">
    <property type="term" value="F:DNA binding"/>
    <property type="evidence" value="ECO:0007669"/>
    <property type="project" value="InterPro"/>
</dbReference>
<evidence type="ECO:0000256" key="7">
    <source>
        <dbReference type="ARBA" id="ARBA00022741"/>
    </source>
</evidence>
<evidence type="ECO:0000256" key="22">
    <source>
        <dbReference type="SAM" id="MobiDB-lite"/>
    </source>
</evidence>
<dbReference type="PANTHER" id="PTHR11472:SF41">
    <property type="entry name" value="ATP-DEPENDENT DNA HELICASE DDX11-RELATED"/>
    <property type="match status" value="1"/>
</dbReference>
<dbReference type="SUPFAM" id="SSF52540">
    <property type="entry name" value="P-loop containing nucleoside triphosphate hydrolases"/>
    <property type="match status" value="1"/>
</dbReference>
<evidence type="ECO:0000313" key="26">
    <source>
        <dbReference type="Proteomes" id="UP000268093"/>
    </source>
</evidence>
<evidence type="ECO:0000256" key="6">
    <source>
        <dbReference type="ARBA" id="ARBA00022723"/>
    </source>
</evidence>
<keyword evidence="13" id="KW-0413">Isomerase</keyword>
<evidence type="ECO:0000256" key="21">
    <source>
        <dbReference type="ARBA" id="ARBA00048954"/>
    </source>
</evidence>
<dbReference type="PROSITE" id="PS51193">
    <property type="entry name" value="HELICASE_ATP_BIND_2"/>
    <property type="match status" value="1"/>
</dbReference>
<dbReference type="Gene3D" id="3.40.50.300">
    <property type="entry name" value="P-loop containing nucleotide triphosphate hydrolases"/>
    <property type="match status" value="4"/>
</dbReference>
<comment type="subcellular location">
    <subcellularLocation>
        <location evidence="2">Nucleus</location>
    </subcellularLocation>
</comment>
<organism evidence="25 26">
    <name type="scientific">Jimgerdemannia flammicorona</name>
    <dbReference type="NCBI Taxonomy" id="994334"/>
    <lineage>
        <taxon>Eukaryota</taxon>
        <taxon>Fungi</taxon>
        <taxon>Fungi incertae sedis</taxon>
        <taxon>Mucoromycota</taxon>
        <taxon>Mucoromycotina</taxon>
        <taxon>Endogonomycetes</taxon>
        <taxon>Endogonales</taxon>
        <taxon>Endogonaceae</taxon>
        <taxon>Jimgerdemannia</taxon>
    </lineage>
</organism>
<evidence type="ECO:0000256" key="3">
    <source>
        <dbReference type="ARBA" id="ARBA00008435"/>
    </source>
</evidence>
<keyword evidence="23" id="KW-0472">Membrane</keyword>
<keyword evidence="8" id="KW-0378">Hydrolase</keyword>
<accession>A0A433DGD7</accession>
<dbReference type="SMART" id="SM00491">
    <property type="entry name" value="HELICc2"/>
    <property type="match status" value="1"/>
</dbReference>
<evidence type="ECO:0000256" key="8">
    <source>
        <dbReference type="ARBA" id="ARBA00022801"/>
    </source>
</evidence>
<dbReference type="EC" id="5.6.2.3" evidence="17"/>
<dbReference type="InterPro" id="IPR014013">
    <property type="entry name" value="Helic_SF1/SF2_ATP-bd_DinG/Rad3"/>
</dbReference>
<evidence type="ECO:0000256" key="14">
    <source>
        <dbReference type="ARBA" id="ARBA00023242"/>
    </source>
</evidence>
<dbReference type="GO" id="GO:0005524">
    <property type="term" value="F:ATP binding"/>
    <property type="evidence" value="ECO:0007669"/>
    <property type="project" value="UniProtKB-KW"/>
</dbReference>
<keyword evidence="7" id="KW-0547">Nucleotide-binding</keyword>
<keyword evidence="26" id="KW-1185">Reference proteome</keyword>
<evidence type="ECO:0000256" key="15">
    <source>
        <dbReference type="ARBA" id="ARBA00023306"/>
    </source>
</evidence>
<evidence type="ECO:0000259" key="24">
    <source>
        <dbReference type="PROSITE" id="PS51193"/>
    </source>
</evidence>
<feature type="transmembrane region" description="Helical" evidence="23">
    <location>
        <begin position="838"/>
        <end position="858"/>
    </location>
</feature>
<keyword evidence="23" id="KW-0812">Transmembrane</keyword>
<evidence type="ECO:0000256" key="10">
    <source>
        <dbReference type="ARBA" id="ARBA00022840"/>
    </source>
</evidence>
<evidence type="ECO:0000256" key="5">
    <source>
        <dbReference type="ARBA" id="ARBA00017386"/>
    </source>
</evidence>
<keyword evidence="9" id="KW-0347">Helicase</keyword>
<evidence type="ECO:0000256" key="1">
    <source>
        <dbReference type="ARBA" id="ARBA00001966"/>
    </source>
</evidence>
<dbReference type="InterPro" id="IPR010614">
    <property type="entry name" value="RAD3-like_helicase_DEAD"/>
</dbReference>
<keyword evidence="23" id="KW-1133">Transmembrane helix</keyword>
<reference evidence="25 26" key="1">
    <citation type="journal article" date="2018" name="New Phytol.">
        <title>Phylogenomics of Endogonaceae and evolution of mycorrhizas within Mucoromycota.</title>
        <authorList>
            <person name="Chang Y."/>
            <person name="Desiro A."/>
            <person name="Na H."/>
            <person name="Sandor L."/>
            <person name="Lipzen A."/>
            <person name="Clum A."/>
            <person name="Barry K."/>
            <person name="Grigoriev I.V."/>
            <person name="Martin F.M."/>
            <person name="Stajich J.E."/>
            <person name="Smith M.E."/>
            <person name="Bonito G."/>
            <person name="Spatafora J.W."/>
        </authorList>
    </citation>
    <scope>NUCLEOTIDE SEQUENCE [LARGE SCALE GENOMIC DNA]</scope>
    <source>
        <strain evidence="25 26">GMNB39</strain>
    </source>
</reference>
<dbReference type="PANTHER" id="PTHR11472">
    <property type="entry name" value="DNA REPAIR DEAD HELICASE RAD3/XP-D SUBFAMILY MEMBER"/>
    <property type="match status" value="1"/>
</dbReference>
<feature type="compositionally biased region" description="Basic residues" evidence="22">
    <location>
        <begin position="147"/>
        <end position="156"/>
    </location>
</feature>
<dbReference type="OrthoDB" id="267079at2759"/>
<comment type="cofactor">
    <cofactor evidence="1">
        <name>[4Fe-4S] cluster</name>
        <dbReference type="ChEBI" id="CHEBI:49883"/>
    </cofactor>
</comment>
<comment type="catalytic activity">
    <reaction evidence="21">
        <text>ATP + H2O = ADP + phosphate + H(+)</text>
        <dbReference type="Rhea" id="RHEA:13065"/>
        <dbReference type="ChEBI" id="CHEBI:15377"/>
        <dbReference type="ChEBI" id="CHEBI:15378"/>
        <dbReference type="ChEBI" id="CHEBI:30616"/>
        <dbReference type="ChEBI" id="CHEBI:43474"/>
        <dbReference type="ChEBI" id="CHEBI:456216"/>
        <dbReference type="EC" id="5.6.2.3"/>
    </reaction>
</comment>
<keyword evidence="6" id="KW-0479">Metal-binding</keyword>
<evidence type="ECO:0000256" key="19">
    <source>
        <dbReference type="ARBA" id="ARBA00045008"/>
    </source>
</evidence>
<evidence type="ECO:0000313" key="25">
    <source>
        <dbReference type="EMBL" id="RUP49912.1"/>
    </source>
</evidence>
<dbReference type="InterPro" id="IPR027417">
    <property type="entry name" value="P-loop_NTPase"/>
</dbReference>
<evidence type="ECO:0000256" key="12">
    <source>
        <dbReference type="ARBA" id="ARBA00023014"/>
    </source>
</evidence>
<evidence type="ECO:0000256" key="9">
    <source>
        <dbReference type="ARBA" id="ARBA00022806"/>
    </source>
</evidence>
<proteinExistence type="inferred from homology"/>
<protein>
    <recommendedName>
        <fullName evidence="5">ATP-dependent DNA helicase CHL1</fullName>
        <ecNumber evidence="17">5.6.2.3</ecNumber>
    </recommendedName>
    <alternativeName>
        <fullName evidence="4">ATP-dependent DNA helicase chl1</fullName>
    </alternativeName>
    <alternativeName>
        <fullName evidence="16">Chromosome loss protein 1</fullName>
    </alternativeName>
    <alternativeName>
        <fullName evidence="18 19">DNA 5'-3' helicase CHL1</fullName>
    </alternativeName>
</protein>
<evidence type="ECO:0000256" key="4">
    <source>
        <dbReference type="ARBA" id="ARBA00016387"/>
    </source>
</evidence>
<comment type="function">
    <text evidence="20">ATP-dependent DNA helicase important for chromosome transmission and normal cell cycle progression in G(2)/M. May have a role in changing DNA topology to allow the loading of proteins involved in maintaining sister chromatid cohesion in the vicinity of the centromeres. Has a specific role in chromosome segregation during meiosis II.</text>
</comment>
<name>A0A433DGD7_9FUNG</name>
<dbReference type="GO" id="GO:0005634">
    <property type="term" value="C:nucleus"/>
    <property type="evidence" value="ECO:0007669"/>
    <property type="project" value="UniProtKB-SubCell"/>
</dbReference>
<feature type="compositionally biased region" description="Polar residues" evidence="22">
    <location>
        <begin position="157"/>
        <end position="171"/>
    </location>
</feature>
<evidence type="ECO:0000256" key="11">
    <source>
        <dbReference type="ARBA" id="ARBA00023004"/>
    </source>
</evidence>
<evidence type="ECO:0000256" key="18">
    <source>
        <dbReference type="ARBA" id="ARBA00044998"/>
    </source>
</evidence>
<sequence>MQLTYENQEEILEEPSLSTPTDFKAFQFPYSPYSIQHDFMTHLYEAIEQRKVAIFESPTGTGKSLSLICGSLKWLQDHVHRHDEAASDANDTTATSTDASDEPDWILAYDAELKRATQKDALALYREELDARIRRVREREEKERRGTAKHWRKKQKLSSSDDAANPTITSLTDDDSEFVLEEYHSEGEDDGRDGEPKVTMPDDAADNLSNEVKELMKRLQQQDQTANMSSGSGYRQLLDDREEEELEPDEPKIYYASRTHSQLTQFIHEICKTAYADDLRAVPLGSRKNLCINKEVRKLGGVQRMNERCLEMQKAGGCWEIGLKGSSVCTKPEHRCPHLPTKDKSRILDFRDHTLAHVRDIEDLVEIGQSLNACPYYGTRRSIRPAQASFIVTLPYQLLLHPSSRSSLGISLRNHVIIIDEAHNLIDTITAIHTCLLPLAQISLAQNQLSMYLSKYKSRLKGRNVVYVRQILGILRGLEMVVRKWVEGKGKGEKEAMVSANQFVHEAGIDHLNLFKIEKYLRKSQVARKNCSRVTVTSFVTNFYFVLLRLGHRQLNGFVGKIQEQEAQQQQSKTFGGTAAASFSTVPSLSQVETFLMALTHADKDGRVVMGVGDSPAEELYVKYMLLNPANAFRDVVEEARSVVLAGGTMEPVNISEGANIADYLHHLFPYLPPDRLSRFSCGHVIPQENLITLAVAEGPSSMPLEFTFEKRSDAKLIDELGQIVVNLCNLIPDGVVCFFASYAYLEQVTRRWEGSGGVLERIGKRKKVFREPRQANEVEQTLRDYALCIDSSETGSPLNGALLLCVVGGKMSEGINFSDRLGRFGTELFHHHMTTTAIHFGLLIIYFGYLTFVPFHGSLPLRRGVIMVGLPFANLGSAELTEKMRYIQERPGATPDAAKDYYENLCMRAVNQSIGKDGTDFSRFSLYQYLFIEPFDSSILLI</sequence>
<dbReference type="GO" id="GO:0034085">
    <property type="term" value="P:establishment of sister chromatid cohesion"/>
    <property type="evidence" value="ECO:0007669"/>
    <property type="project" value="TreeGrafter"/>
</dbReference>
<dbReference type="InterPro" id="IPR045028">
    <property type="entry name" value="DinG/Rad3-like"/>
</dbReference>
<dbReference type="GO" id="GO:0006974">
    <property type="term" value="P:DNA damage response"/>
    <property type="evidence" value="ECO:0007669"/>
    <property type="project" value="UniProtKB-ARBA"/>
</dbReference>
<dbReference type="GO" id="GO:0006139">
    <property type="term" value="P:nucleobase-containing compound metabolic process"/>
    <property type="evidence" value="ECO:0007669"/>
    <property type="project" value="InterPro"/>
</dbReference>
<keyword evidence="10" id="KW-0067">ATP-binding</keyword>
<dbReference type="Pfam" id="PF13307">
    <property type="entry name" value="Helicase_C_2"/>
    <property type="match status" value="2"/>
</dbReference>
<evidence type="ECO:0000256" key="17">
    <source>
        <dbReference type="ARBA" id="ARBA00044969"/>
    </source>
</evidence>
<dbReference type="GO" id="GO:0051536">
    <property type="term" value="F:iron-sulfur cluster binding"/>
    <property type="evidence" value="ECO:0007669"/>
    <property type="project" value="UniProtKB-KW"/>
</dbReference>
<evidence type="ECO:0000256" key="16">
    <source>
        <dbReference type="ARBA" id="ARBA00029709"/>
    </source>
</evidence>
<dbReference type="GO" id="GO:0043139">
    <property type="term" value="F:5'-3' DNA helicase activity"/>
    <property type="evidence" value="ECO:0007669"/>
    <property type="project" value="UniProtKB-EC"/>
</dbReference>
<dbReference type="InterPro" id="IPR002464">
    <property type="entry name" value="DNA/RNA_helicase_DEAH_CS"/>
</dbReference>
<keyword evidence="12" id="KW-0411">Iron-sulfur</keyword>
<feature type="domain" description="Helicase ATP-binding" evidence="24">
    <location>
        <begin position="22"/>
        <end position="472"/>
    </location>
</feature>
<evidence type="ECO:0000256" key="20">
    <source>
        <dbReference type="ARBA" id="ARBA00045702"/>
    </source>
</evidence>
<dbReference type="SMART" id="SM00488">
    <property type="entry name" value="DEXDc2"/>
    <property type="match status" value="1"/>
</dbReference>
<dbReference type="Proteomes" id="UP000268093">
    <property type="component" value="Unassembled WGS sequence"/>
</dbReference>
<dbReference type="InterPro" id="IPR006554">
    <property type="entry name" value="Helicase-like_DEXD_c2"/>
</dbReference>
<dbReference type="PROSITE" id="PS00690">
    <property type="entry name" value="DEAH_ATP_HELICASE"/>
    <property type="match status" value="1"/>
</dbReference>
<dbReference type="EMBL" id="RBNI01001849">
    <property type="protein sequence ID" value="RUP49912.1"/>
    <property type="molecule type" value="Genomic_DNA"/>
</dbReference>
<dbReference type="GO" id="GO:0016818">
    <property type="term" value="F:hydrolase activity, acting on acid anhydrides, in phosphorus-containing anhydrides"/>
    <property type="evidence" value="ECO:0007669"/>
    <property type="project" value="InterPro"/>
</dbReference>
<keyword evidence="11" id="KW-0408">Iron</keyword>
<dbReference type="AlphaFoldDB" id="A0A433DGD7"/>
<keyword evidence="14" id="KW-0539">Nucleus</keyword>
<evidence type="ECO:0000256" key="13">
    <source>
        <dbReference type="ARBA" id="ARBA00023235"/>
    </source>
</evidence>
<comment type="caution">
    <text evidence="25">The sequence shown here is derived from an EMBL/GenBank/DDBJ whole genome shotgun (WGS) entry which is preliminary data.</text>
</comment>
<evidence type="ECO:0000256" key="2">
    <source>
        <dbReference type="ARBA" id="ARBA00004123"/>
    </source>
</evidence>
<keyword evidence="15" id="KW-0131">Cell cycle</keyword>
<dbReference type="NCBIfam" id="TIGR00604">
    <property type="entry name" value="rad3"/>
    <property type="match status" value="1"/>
</dbReference>